<evidence type="ECO:0000256" key="1">
    <source>
        <dbReference type="ARBA" id="ARBA00000086"/>
    </source>
</evidence>
<keyword evidence="5" id="KW-0227">DNA damage</keyword>
<dbReference type="NCBIfam" id="TIGR00567">
    <property type="entry name" value="3mg"/>
    <property type="match status" value="1"/>
</dbReference>
<evidence type="ECO:0000256" key="8">
    <source>
        <dbReference type="ARBA" id="ARBA00033426"/>
    </source>
</evidence>
<evidence type="ECO:0000256" key="5">
    <source>
        <dbReference type="ARBA" id="ARBA00022763"/>
    </source>
</evidence>
<comment type="similarity">
    <text evidence="3">Belongs to the DNA glycosylase MPG family.</text>
</comment>
<evidence type="ECO:0000256" key="6">
    <source>
        <dbReference type="ARBA" id="ARBA00022801"/>
    </source>
</evidence>
<dbReference type="InterPro" id="IPR036995">
    <property type="entry name" value="MPG_sf"/>
</dbReference>
<evidence type="ECO:0000313" key="10">
    <source>
        <dbReference type="Proteomes" id="UP000504618"/>
    </source>
</evidence>
<feature type="compositionally biased region" description="Basic and acidic residues" evidence="9">
    <location>
        <begin position="103"/>
        <end position="124"/>
    </location>
</feature>
<gene>
    <name evidence="11" type="primary">LOC112467677</name>
</gene>
<evidence type="ECO:0000256" key="4">
    <source>
        <dbReference type="ARBA" id="ARBA00012000"/>
    </source>
</evidence>
<evidence type="ECO:0000256" key="9">
    <source>
        <dbReference type="SAM" id="MobiDB-lite"/>
    </source>
</evidence>
<dbReference type="RefSeq" id="XP_024892150.1">
    <property type="nucleotide sequence ID" value="XM_025036382.1"/>
</dbReference>
<dbReference type="Gene3D" id="3.10.300.10">
    <property type="entry name" value="Methylpurine-DNA glycosylase (MPG)"/>
    <property type="match status" value="1"/>
</dbReference>
<evidence type="ECO:0000256" key="2">
    <source>
        <dbReference type="ARBA" id="ARBA00002421"/>
    </source>
</evidence>
<dbReference type="Proteomes" id="UP000504618">
    <property type="component" value="Unplaced"/>
</dbReference>
<dbReference type="CDD" id="cd00540">
    <property type="entry name" value="AAG"/>
    <property type="match status" value="1"/>
</dbReference>
<reference evidence="11" key="1">
    <citation type="submission" date="2025-08" db="UniProtKB">
        <authorList>
            <consortium name="RefSeq"/>
        </authorList>
    </citation>
    <scope>IDENTIFICATION</scope>
    <source>
        <tissue evidence="11">Whole body</tissue>
    </source>
</reference>
<evidence type="ECO:0000313" key="11">
    <source>
        <dbReference type="RefSeq" id="XP_024892150.1"/>
    </source>
</evidence>
<dbReference type="AlphaFoldDB" id="A0A6J1RH60"/>
<dbReference type="GO" id="GO:0006284">
    <property type="term" value="P:base-excision repair"/>
    <property type="evidence" value="ECO:0007669"/>
    <property type="project" value="InterPro"/>
</dbReference>
<dbReference type="SUPFAM" id="SSF50486">
    <property type="entry name" value="FMT C-terminal domain-like"/>
    <property type="match status" value="1"/>
</dbReference>
<accession>A0A6J1RH60</accession>
<protein>
    <recommendedName>
        <fullName evidence="4">DNA-3-methyladenine glycosylase II</fullName>
        <ecNumber evidence="4">3.2.2.21</ecNumber>
    </recommendedName>
    <alternativeName>
        <fullName evidence="8">3-methyladenine DNA glycosidase</fullName>
    </alternativeName>
</protein>
<dbReference type="HAMAP" id="MF_00527">
    <property type="entry name" value="3MGH"/>
    <property type="match status" value="1"/>
</dbReference>
<dbReference type="InterPro" id="IPR011034">
    <property type="entry name" value="Formyl_transferase-like_C_sf"/>
</dbReference>
<dbReference type="InterPro" id="IPR003180">
    <property type="entry name" value="MPG"/>
</dbReference>
<dbReference type="PANTHER" id="PTHR10429:SF0">
    <property type="entry name" value="DNA-3-METHYLADENINE GLYCOSYLASE"/>
    <property type="match status" value="1"/>
</dbReference>
<dbReference type="EC" id="3.2.2.21" evidence="4"/>
<proteinExistence type="inferred from homology"/>
<keyword evidence="7" id="KW-0234">DNA repair</keyword>
<keyword evidence="10" id="KW-1185">Reference proteome</keyword>
<dbReference type="GO" id="GO:0003905">
    <property type="term" value="F:alkylbase DNA N-glycosylase activity"/>
    <property type="evidence" value="ECO:0007669"/>
    <property type="project" value="UniProtKB-EC"/>
</dbReference>
<dbReference type="OrthoDB" id="6353017at2759"/>
<comment type="function">
    <text evidence="2">Hydrolysis of the deoxyribose N-glycosidic bond to excise 3-methyladenine, and 7-methylguanine from the damaged DNA polymer formed by alkylation lesions.</text>
</comment>
<dbReference type="GeneID" id="112467677"/>
<evidence type="ECO:0000256" key="3">
    <source>
        <dbReference type="ARBA" id="ARBA00009232"/>
    </source>
</evidence>
<comment type="catalytic activity">
    <reaction evidence="1">
        <text>Hydrolysis of alkylated DNA, releasing 3-methyladenine, 3-methylguanine, 7-methylguanine and 7-methyladenine.</text>
        <dbReference type="EC" id="3.2.2.21"/>
    </reaction>
</comment>
<name>A0A6J1RH60_9HYME</name>
<evidence type="ECO:0000256" key="7">
    <source>
        <dbReference type="ARBA" id="ARBA00023204"/>
    </source>
</evidence>
<dbReference type="Pfam" id="PF02245">
    <property type="entry name" value="Pur_DNA_glyco"/>
    <property type="match status" value="1"/>
</dbReference>
<dbReference type="GO" id="GO:0003677">
    <property type="term" value="F:DNA binding"/>
    <property type="evidence" value="ECO:0007669"/>
    <property type="project" value="InterPro"/>
</dbReference>
<sequence>MFRIVRELSRVEIIHSRATGSCGTTGFVAKSQTMKRTRAATRIQQGNKIEKDENGEDTITKTRTPTVSERPKLNLKSLRNQNTKNVSNTMDQVVASSKRSKVSQREPKMETHVEKGKEEEELKPNAKPGKGKRRAVVDLQMMKAELSQLEDPPVTPWEKELSSGRLQYEFFDTPCEELAQRLLGKVLVRYLENGTVLKGRIVETEGYLGAIDKASMTYQNKVTPRNLPMYMPPGTIYVYMTYGMYHCFNISSQEGNAHVLIKAVEPLVGLEYMELLRNMRRKDNGREKQIATHATHLKQHELCNNPFKICDAFAIDQDAFDRKLAYACNNLWLESQPFVRSPTIVAIPSETPKSNNNRAVKTRYYVLGSVSVDEKNSEYEEHAYIAIS</sequence>
<dbReference type="PANTHER" id="PTHR10429">
    <property type="entry name" value="DNA-3-METHYLADENINE GLYCOSYLASE"/>
    <property type="match status" value="1"/>
</dbReference>
<feature type="region of interest" description="Disordered" evidence="9">
    <location>
        <begin position="94"/>
        <end position="133"/>
    </location>
</feature>
<keyword evidence="6" id="KW-0378">Hydrolase</keyword>
<organism evidence="10 11">
    <name type="scientific">Temnothorax curvispinosus</name>
    <dbReference type="NCBI Taxonomy" id="300111"/>
    <lineage>
        <taxon>Eukaryota</taxon>
        <taxon>Metazoa</taxon>
        <taxon>Ecdysozoa</taxon>
        <taxon>Arthropoda</taxon>
        <taxon>Hexapoda</taxon>
        <taxon>Insecta</taxon>
        <taxon>Pterygota</taxon>
        <taxon>Neoptera</taxon>
        <taxon>Endopterygota</taxon>
        <taxon>Hymenoptera</taxon>
        <taxon>Apocrita</taxon>
        <taxon>Aculeata</taxon>
        <taxon>Formicoidea</taxon>
        <taxon>Formicidae</taxon>
        <taxon>Myrmicinae</taxon>
        <taxon>Temnothorax</taxon>
    </lineage>
</organism>